<evidence type="ECO:0000259" key="4">
    <source>
        <dbReference type="Pfam" id="PF00171"/>
    </source>
</evidence>
<dbReference type="SUPFAM" id="SSF53720">
    <property type="entry name" value="ALDH-like"/>
    <property type="match status" value="1"/>
</dbReference>
<keyword evidence="1 3" id="KW-0560">Oxidoreductase</keyword>
<dbReference type="PANTHER" id="PTHR43353:SF5">
    <property type="entry name" value="SUCCINATE-SEMIALDEHYDE DEHYDROGENASE, MITOCHONDRIAL"/>
    <property type="match status" value="1"/>
</dbReference>
<dbReference type="InterPro" id="IPR016161">
    <property type="entry name" value="Ald_DH/histidinol_DH"/>
</dbReference>
<evidence type="ECO:0000313" key="5">
    <source>
        <dbReference type="EMBL" id="GAA2476253.1"/>
    </source>
</evidence>
<dbReference type="Proteomes" id="UP001500730">
    <property type="component" value="Unassembled WGS sequence"/>
</dbReference>
<proteinExistence type="inferred from homology"/>
<reference evidence="5 6" key="1">
    <citation type="journal article" date="2019" name="Int. J. Syst. Evol. Microbiol.">
        <title>The Global Catalogue of Microorganisms (GCM) 10K type strain sequencing project: providing services to taxonomists for standard genome sequencing and annotation.</title>
        <authorList>
            <consortium name="The Broad Institute Genomics Platform"/>
            <consortium name="The Broad Institute Genome Sequencing Center for Infectious Disease"/>
            <person name="Wu L."/>
            <person name="Ma J."/>
        </authorList>
    </citation>
    <scope>NUCLEOTIDE SEQUENCE [LARGE SCALE GENOMIC DNA]</scope>
    <source>
        <strain evidence="5 6">JCM 16259</strain>
    </source>
</reference>
<sequence length="489" mass="51849">MAAVTQKSVIDAVPKGLLIGGQWRDGSDGQTIAVDDPSTGKVLTHVAAASVADGRAALDAAVAAQADWARTAPRERGELLRAAYEKITERADEFAMLMTLEMGKTLAESRGEVAYGAEFFRWFSEEAVRISGRWSTAPNGATRLMTMKQPVGPTLMITPWNFPLAMGTRKIGPAIAAGCTMVIKPASQTPLTMLALAELLRECGLPDGVLNVVMTTHGTTGDVMEPLIRDPRLRKLTFTGSTPVGRSLMEQASQGILRVSMELGGNAPFLVFEDADVDQAVEGAMLAKMRNMGEACTAANRFYVHESLADEFSAGLARRMGALTLGRGTKDGVDVGPLVDEKARDKVSALVDDAVAKGAKVLVGGSAPEGDGWFYSPTVLADVPTDADMAREEIFGPVAPVTTFRTDAEAIRLANDTEYGLVAYLFTKDLSRAITMSEALEYGMVGVNQGIVSNPAAPFGGVKSSGIGREGGFEGIEEYLETKYVGIAL</sequence>
<keyword evidence="6" id="KW-1185">Reference proteome</keyword>
<evidence type="ECO:0000313" key="6">
    <source>
        <dbReference type="Proteomes" id="UP001500730"/>
    </source>
</evidence>
<dbReference type="PROSITE" id="PS00687">
    <property type="entry name" value="ALDEHYDE_DEHYDR_GLU"/>
    <property type="match status" value="1"/>
</dbReference>
<dbReference type="InterPro" id="IPR016162">
    <property type="entry name" value="Ald_DH_N"/>
</dbReference>
<accession>A0ABN3L2M2</accession>
<dbReference type="InterPro" id="IPR015590">
    <property type="entry name" value="Aldehyde_DH_dom"/>
</dbReference>
<dbReference type="Gene3D" id="3.40.309.10">
    <property type="entry name" value="Aldehyde Dehydrogenase, Chain A, domain 2"/>
    <property type="match status" value="1"/>
</dbReference>
<dbReference type="CDD" id="cd07103">
    <property type="entry name" value="ALDH_F5_SSADH_GabD"/>
    <property type="match status" value="1"/>
</dbReference>
<evidence type="ECO:0000256" key="2">
    <source>
        <dbReference type="PROSITE-ProRule" id="PRU10007"/>
    </source>
</evidence>
<organism evidence="5 6">
    <name type="scientific">Terrabacter carboxydivorans</name>
    <dbReference type="NCBI Taxonomy" id="619730"/>
    <lineage>
        <taxon>Bacteria</taxon>
        <taxon>Bacillati</taxon>
        <taxon>Actinomycetota</taxon>
        <taxon>Actinomycetes</taxon>
        <taxon>Micrococcales</taxon>
        <taxon>Intrasporangiaceae</taxon>
        <taxon>Terrabacter</taxon>
    </lineage>
</organism>
<dbReference type="PANTHER" id="PTHR43353">
    <property type="entry name" value="SUCCINATE-SEMIALDEHYDE DEHYDROGENASE, MITOCHONDRIAL"/>
    <property type="match status" value="1"/>
</dbReference>
<dbReference type="InterPro" id="IPR016163">
    <property type="entry name" value="Ald_DH_C"/>
</dbReference>
<feature type="active site" evidence="2">
    <location>
        <position position="262"/>
    </location>
</feature>
<dbReference type="Gene3D" id="3.40.605.10">
    <property type="entry name" value="Aldehyde Dehydrogenase, Chain A, domain 1"/>
    <property type="match status" value="1"/>
</dbReference>
<comment type="similarity">
    <text evidence="3">Belongs to the aldehyde dehydrogenase family.</text>
</comment>
<feature type="domain" description="Aldehyde dehydrogenase" evidence="4">
    <location>
        <begin position="23"/>
        <end position="485"/>
    </location>
</feature>
<dbReference type="EMBL" id="BAAARE010000004">
    <property type="protein sequence ID" value="GAA2476253.1"/>
    <property type="molecule type" value="Genomic_DNA"/>
</dbReference>
<evidence type="ECO:0000256" key="3">
    <source>
        <dbReference type="RuleBase" id="RU003345"/>
    </source>
</evidence>
<gene>
    <name evidence="5" type="ORF">GCM10009858_12110</name>
</gene>
<protein>
    <submittedName>
        <fullName evidence="5">NAD-dependent succinate-semialdehyde dehydrogenase</fullName>
    </submittedName>
</protein>
<dbReference type="RefSeq" id="WP_344253902.1">
    <property type="nucleotide sequence ID" value="NZ_BAAARE010000004.1"/>
</dbReference>
<dbReference type="InterPro" id="IPR050740">
    <property type="entry name" value="Aldehyde_DH_Superfamily"/>
</dbReference>
<comment type="caution">
    <text evidence="5">The sequence shown here is derived from an EMBL/GenBank/DDBJ whole genome shotgun (WGS) entry which is preliminary data.</text>
</comment>
<evidence type="ECO:0000256" key="1">
    <source>
        <dbReference type="ARBA" id="ARBA00023002"/>
    </source>
</evidence>
<name>A0ABN3L2M2_9MICO</name>
<dbReference type="InterPro" id="IPR029510">
    <property type="entry name" value="Ald_DH_CS_GLU"/>
</dbReference>
<dbReference type="Pfam" id="PF00171">
    <property type="entry name" value="Aldedh"/>
    <property type="match status" value="1"/>
</dbReference>